<sequence length="490" mass="53727">MQSTPVGGFSMFPRASLAVGAPSLLTYQMLASQPPGDTPPQYPLLHSPFFLPIHHNRSSLYSAHSPVEGEAFDRSQQTAHSPPGAEEAENGTARSSPSSPPTHTSLRLTAVIDAHSTTQCSNLARSPVEEDGSRKEAPLDLTTKRRPQSRDSVTPTVGTSGESADFPVDTEKTSTDKQEDTKSDEAQKVRPRQTHPFLRISELLKDSPSSAPTTPPPTSSTEIPTKLPLVHPRPLHPASLLDMYRSFDLPVFPGWGGAPPPRHPLFPSLPRASLPALGVPPARPLGLDFFKSHMPGAARPYTDLGRPYNDLLSPHLVRSSKDRYSCKFCGKVFPRSANLTRHLRTHTGEQPYKCKYCERSFSISSNLQRHVRNIHNKEKPFKCPLCDRCFGQQTNLDRHLKKHELEGPNPPDSPEAPDSSSAGVDTSTNFFSDEIRSFVDKVTDSTTDDMLGDDEPMDDDDGMKDPVTVTTSSDSTSAAAETTMKRLHVE</sequence>
<feature type="domain" description="C2H2-type" evidence="6">
    <location>
        <begin position="381"/>
        <end position="408"/>
    </location>
</feature>
<evidence type="ECO:0000256" key="4">
    <source>
        <dbReference type="PROSITE-ProRule" id="PRU00042"/>
    </source>
</evidence>
<organism evidence="7">
    <name type="scientific">Scylla olivacea</name>
    <name type="common">Orange mud crab</name>
    <name type="synonym">Cancer olivacea</name>
    <dbReference type="NCBI Taxonomy" id="85551"/>
    <lineage>
        <taxon>Eukaryota</taxon>
        <taxon>Metazoa</taxon>
        <taxon>Ecdysozoa</taxon>
        <taxon>Arthropoda</taxon>
        <taxon>Crustacea</taxon>
        <taxon>Multicrustacea</taxon>
        <taxon>Malacostraca</taxon>
        <taxon>Eumalacostraca</taxon>
        <taxon>Eucarida</taxon>
        <taxon>Decapoda</taxon>
        <taxon>Pleocyemata</taxon>
        <taxon>Brachyura</taxon>
        <taxon>Eubrachyura</taxon>
        <taxon>Portunoidea</taxon>
        <taxon>Portunidae</taxon>
        <taxon>Portuninae</taxon>
        <taxon>Scylla</taxon>
    </lineage>
</organism>
<evidence type="ECO:0000259" key="6">
    <source>
        <dbReference type="PROSITE" id="PS50157"/>
    </source>
</evidence>
<dbReference type="InterPro" id="IPR036236">
    <property type="entry name" value="Znf_C2H2_sf"/>
</dbReference>
<feature type="compositionally biased region" description="Basic and acidic residues" evidence="5">
    <location>
        <begin position="169"/>
        <end position="188"/>
    </location>
</feature>
<accession>A0A0P4W1D0</accession>
<dbReference type="GO" id="GO:0000981">
    <property type="term" value="F:DNA-binding transcription factor activity, RNA polymerase II-specific"/>
    <property type="evidence" value="ECO:0007669"/>
    <property type="project" value="TreeGrafter"/>
</dbReference>
<feature type="domain" description="C2H2-type" evidence="6">
    <location>
        <begin position="352"/>
        <end position="380"/>
    </location>
</feature>
<dbReference type="FunFam" id="3.30.160.60:FF:000159">
    <property type="entry name" value="Mds1 and evi1 complex locus protein"/>
    <property type="match status" value="1"/>
</dbReference>
<dbReference type="Pfam" id="PF00096">
    <property type="entry name" value="zf-C2H2"/>
    <property type="match status" value="3"/>
</dbReference>
<dbReference type="FunFam" id="3.30.160.60:FF:000112">
    <property type="entry name" value="Mds1 and evi1 complex locus protein"/>
    <property type="match status" value="1"/>
</dbReference>
<dbReference type="EMBL" id="GDRN01092070">
    <property type="protein sequence ID" value="JAI60161.1"/>
    <property type="molecule type" value="Transcribed_RNA"/>
</dbReference>
<proteinExistence type="predicted"/>
<keyword evidence="1" id="KW-0479">Metal-binding</keyword>
<dbReference type="AlphaFoldDB" id="A0A0P4W1D0"/>
<reference evidence="7" key="1">
    <citation type="submission" date="2015-09" db="EMBL/GenBank/DDBJ databases">
        <title>Scylla olivacea transcriptome.</title>
        <authorList>
            <person name="Ikhwanuddin M."/>
        </authorList>
    </citation>
    <scope>NUCLEOTIDE SEQUENCE</scope>
</reference>
<feature type="compositionally biased region" description="Basic and acidic residues" evidence="5">
    <location>
        <begin position="433"/>
        <end position="443"/>
    </location>
</feature>
<dbReference type="FunFam" id="3.30.160.60:FF:000929">
    <property type="entry name" value="Uncharacterized protein, isoform B"/>
    <property type="match status" value="1"/>
</dbReference>
<protein>
    <recommendedName>
        <fullName evidence="6">C2H2-type domain-containing protein</fullName>
    </recommendedName>
</protein>
<evidence type="ECO:0000313" key="7">
    <source>
        <dbReference type="EMBL" id="JAI60161.1"/>
    </source>
</evidence>
<feature type="compositionally biased region" description="Low complexity" evidence="5">
    <location>
        <begin position="465"/>
        <end position="482"/>
    </location>
</feature>
<dbReference type="PANTHER" id="PTHR23235:SF120">
    <property type="entry name" value="KRUPPEL-LIKE FACTOR 15"/>
    <property type="match status" value="1"/>
</dbReference>
<dbReference type="SMART" id="SM00355">
    <property type="entry name" value="ZnF_C2H2"/>
    <property type="match status" value="3"/>
</dbReference>
<dbReference type="SUPFAM" id="SSF57667">
    <property type="entry name" value="beta-beta-alpha zinc fingers"/>
    <property type="match status" value="2"/>
</dbReference>
<keyword evidence="3" id="KW-0862">Zinc</keyword>
<feature type="region of interest" description="Disordered" evidence="5">
    <location>
        <begin position="122"/>
        <end position="229"/>
    </location>
</feature>
<dbReference type="InterPro" id="IPR013087">
    <property type="entry name" value="Znf_C2H2_type"/>
</dbReference>
<dbReference type="Gene3D" id="3.30.160.60">
    <property type="entry name" value="Classic Zinc Finger"/>
    <property type="match status" value="3"/>
</dbReference>
<evidence type="ECO:0000256" key="1">
    <source>
        <dbReference type="ARBA" id="ARBA00022723"/>
    </source>
</evidence>
<name>A0A0P4W1D0_SCYOL</name>
<feature type="region of interest" description="Disordered" evidence="5">
    <location>
        <begin position="61"/>
        <end position="104"/>
    </location>
</feature>
<evidence type="ECO:0000256" key="3">
    <source>
        <dbReference type="ARBA" id="ARBA00022833"/>
    </source>
</evidence>
<evidence type="ECO:0000256" key="5">
    <source>
        <dbReference type="SAM" id="MobiDB-lite"/>
    </source>
</evidence>
<feature type="compositionally biased region" description="Polar residues" evidence="5">
    <location>
        <begin position="150"/>
        <end position="162"/>
    </location>
</feature>
<feature type="region of interest" description="Disordered" evidence="5">
    <location>
        <begin position="402"/>
        <end position="490"/>
    </location>
</feature>
<keyword evidence="2 4" id="KW-0863">Zinc-finger</keyword>
<feature type="compositionally biased region" description="Acidic residues" evidence="5">
    <location>
        <begin position="446"/>
        <end position="462"/>
    </location>
</feature>
<evidence type="ECO:0000256" key="2">
    <source>
        <dbReference type="ARBA" id="ARBA00022771"/>
    </source>
</evidence>
<dbReference type="GO" id="GO:0008270">
    <property type="term" value="F:zinc ion binding"/>
    <property type="evidence" value="ECO:0007669"/>
    <property type="project" value="UniProtKB-KW"/>
</dbReference>
<dbReference type="PROSITE" id="PS00028">
    <property type="entry name" value="ZINC_FINGER_C2H2_1"/>
    <property type="match status" value="3"/>
</dbReference>
<feature type="compositionally biased region" description="Basic and acidic residues" evidence="5">
    <location>
        <begin position="127"/>
        <end position="138"/>
    </location>
</feature>
<dbReference type="GO" id="GO:0000978">
    <property type="term" value="F:RNA polymerase II cis-regulatory region sequence-specific DNA binding"/>
    <property type="evidence" value="ECO:0007669"/>
    <property type="project" value="TreeGrafter"/>
</dbReference>
<feature type="domain" description="C2H2-type" evidence="6">
    <location>
        <begin position="324"/>
        <end position="351"/>
    </location>
</feature>
<dbReference type="PANTHER" id="PTHR23235">
    <property type="entry name" value="KRUEPPEL-LIKE TRANSCRIPTION FACTOR"/>
    <property type="match status" value="1"/>
</dbReference>
<dbReference type="PROSITE" id="PS50157">
    <property type="entry name" value="ZINC_FINGER_C2H2_2"/>
    <property type="match status" value="3"/>
</dbReference>